<keyword evidence="1" id="KW-1133">Transmembrane helix</keyword>
<organism evidence="3 4">
    <name type="scientific">Helobdella robusta</name>
    <name type="common">Californian leech</name>
    <dbReference type="NCBI Taxonomy" id="6412"/>
    <lineage>
        <taxon>Eukaryota</taxon>
        <taxon>Metazoa</taxon>
        <taxon>Spiralia</taxon>
        <taxon>Lophotrochozoa</taxon>
        <taxon>Annelida</taxon>
        <taxon>Clitellata</taxon>
        <taxon>Hirudinea</taxon>
        <taxon>Rhynchobdellida</taxon>
        <taxon>Glossiphoniidae</taxon>
        <taxon>Helobdella</taxon>
    </lineage>
</organism>
<dbReference type="InParanoid" id="T1EMR5"/>
<sequence>MADLRGIRGTRRVLVSMSFTEPATVIFSVKVLAFVYFDNDGFTVFIEAAKHHRMDGWITSFGRTIYAFPGGSPDILMIFLKLLYFLFILQRTSCVVNLYQGWHPTLSINQRKVKLNVELLDSTLTNTLKSKVIQFNLLINY</sequence>
<reference evidence="3" key="3">
    <citation type="submission" date="2015-06" db="UniProtKB">
        <authorList>
            <consortium name="EnsemblMetazoa"/>
        </authorList>
    </citation>
    <scope>IDENTIFICATION</scope>
</reference>
<protein>
    <submittedName>
        <fullName evidence="2 3">Uncharacterized protein</fullName>
    </submittedName>
</protein>
<proteinExistence type="predicted"/>
<accession>T1EMR5</accession>
<name>T1EMR5_HELRO</name>
<reference evidence="4" key="1">
    <citation type="submission" date="2012-12" db="EMBL/GenBank/DDBJ databases">
        <authorList>
            <person name="Hellsten U."/>
            <person name="Grimwood J."/>
            <person name="Chapman J.A."/>
            <person name="Shapiro H."/>
            <person name="Aerts A."/>
            <person name="Otillar R.P."/>
            <person name="Terry A.Y."/>
            <person name="Boore J.L."/>
            <person name="Simakov O."/>
            <person name="Marletaz F."/>
            <person name="Cho S.-J."/>
            <person name="Edsinger-Gonzales E."/>
            <person name="Havlak P."/>
            <person name="Kuo D.-H."/>
            <person name="Larsson T."/>
            <person name="Lv J."/>
            <person name="Arendt D."/>
            <person name="Savage R."/>
            <person name="Osoegawa K."/>
            <person name="de Jong P."/>
            <person name="Lindberg D.R."/>
            <person name="Seaver E.C."/>
            <person name="Weisblat D.A."/>
            <person name="Putnam N.H."/>
            <person name="Grigoriev I.V."/>
            <person name="Rokhsar D.S."/>
        </authorList>
    </citation>
    <scope>NUCLEOTIDE SEQUENCE</scope>
</reference>
<evidence type="ECO:0000313" key="4">
    <source>
        <dbReference type="Proteomes" id="UP000015101"/>
    </source>
</evidence>
<dbReference type="EMBL" id="AMQM01000027">
    <property type="status" value="NOT_ANNOTATED_CDS"/>
    <property type="molecule type" value="Genomic_DNA"/>
</dbReference>
<feature type="transmembrane region" description="Helical" evidence="1">
    <location>
        <begin position="65"/>
        <end position="89"/>
    </location>
</feature>
<keyword evidence="1" id="KW-0472">Membrane</keyword>
<dbReference type="Proteomes" id="UP000015101">
    <property type="component" value="Unassembled WGS sequence"/>
</dbReference>
<gene>
    <name evidence="3" type="primary">20197865</name>
    <name evidence="2" type="ORF">HELRODRAFT_158401</name>
</gene>
<reference evidence="2 4" key="2">
    <citation type="journal article" date="2013" name="Nature">
        <title>Insights into bilaterian evolution from three spiralian genomes.</title>
        <authorList>
            <person name="Simakov O."/>
            <person name="Marletaz F."/>
            <person name="Cho S.J."/>
            <person name="Edsinger-Gonzales E."/>
            <person name="Havlak P."/>
            <person name="Hellsten U."/>
            <person name="Kuo D.H."/>
            <person name="Larsson T."/>
            <person name="Lv J."/>
            <person name="Arendt D."/>
            <person name="Savage R."/>
            <person name="Osoegawa K."/>
            <person name="de Jong P."/>
            <person name="Grimwood J."/>
            <person name="Chapman J.A."/>
            <person name="Shapiro H."/>
            <person name="Aerts A."/>
            <person name="Otillar R.P."/>
            <person name="Terry A.Y."/>
            <person name="Boore J.L."/>
            <person name="Grigoriev I.V."/>
            <person name="Lindberg D.R."/>
            <person name="Seaver E.C."/>
            <person name="Weisblat D.A."/>
            <person name="Putnam N.H."/>
            <person name="Rokhsar D.S."/>
        </authorList>
    </citation>
    <scope>NUCLEOTIDE SEQUENCE</scope>
</reference>
<dbReference type="AlphaFoldDB" id="T1EMR5"/>
<dbReference type="RefSeq" id="XP_009008734.1">
    <property type="nucleotide sequence ID" value="XM_009010486.1"/>
</dbReference>
<evidence type="ECO:0000313" key="3">
    <source>
        <dbReference type="EnsemblMetazoa" id="HelroP158401"/>
    </source>
</evidence>
<dbReference type="HOGENOM" id="CLU_1827372_0_0_1"/>
<dbReference type="CTD" id="20197865"/>
<feature type="transmembrane region" description="Helical" evidence="1">
    <location>
        <begin position="12"/>
        <end position="37"/>
    </location>
</feature>
<dbReference type="GeneID" id="20197865"/>
<evidence type="ECO:0000313" key="2">
    <source>
        <dbReference type="EMBL" id="ESO12014.1"/>
    </source>
</evidence>
<keyword evidence="4" id="KW-1185">Reference proteome</keyword>
<evidence type="ECO:0000256" key="1">
    <source>
        <dbReference type="SAM" id="Phobius"/>
    </source>
</evidence>
<dbReference type="KEGG" id="hro:HELRODRAFT_158401"/>
<dbReference type="EnsemblMetazoa" id="HelroT158401">
    <property type="protein sequence ID" value="HelroP158401"/>
    <property type="gene ID" value="HelroG158401"/>
</dbReference>
<keyword evidence="1" id="KW-0812">Transmembrane</keyword>
<dbReference type="EMBL" id="KB095811">
    <property type="protein sequence ID" value="ESO12014.1"/>
    <property type="molecule type" value="Genomic_DNA"/>
</dbReference>